<evidence type="ECO:0000256" key="1">
    <source>
        <dbReference type="ARBA" id="ARBA00022723"/>
    </source>
</evidence>
<evidence type="ECO:0000259" key="2">
    <source>
        <dbReference type="PROSITE" id="PS51819"/>
    </source>
</evidence>
<dbReference type="InterPro" id="IPR004360">
    <property type="entry name" value="Glyas_Fos-R_dOase_dom"/>
</dbReference>
<dbReference type="GO" id="GO:0046872">
    <property type="term" value="F:metal ion binding"/>
    <property type="evidence" value="ECO:0007669"/>
    <property type="project" value="UniProtKB-KW"/>
</dbReference>
<keyword evidence="4" id="KW-1185">Reference proteome</keyword>
<name>A0A6A7B1P6_9PLEO</name>
<feature type="domain" description="VOC" evidence="2">
    <location>
        <begin position="190"/>
        <end position="317"/>
    </location>
</feature>
<gene>
    <name evidence="3" type="ORF">T440DRAFT_536430</name>
</gene>
<protein>
    <submittedName>
        <fullName evidence="3">Trihydroxytoluene oxygenase</fullName>
    </submittedName>
</protein>
<dbReference type="GO" id="GO:0005739">
    <property type="term" value="C:mitochondrion"/>
    <property type="evidence" value="ECO:0007669"/>
    <property type="project" value="TreeGrafter"/>
</dbReference>
<evidence type="ECO:0000313" key="3">
    <source>
        <dbReference type="EMBL" id="KAF2848597.1"/>
    </source>
</evidence>
<accession>A0A6A7B1P6</accession>
<dbReference type="InterPro" id="IPR029068">
    <property type="entry name" value="Glyas_Bleomycin-R_OHBP_Dase"/>
</dbReference>
<dbReference type="PANTHER" id="PTHR43048">
    <property type="entry name" value="METHYLMALONYL-COA EPIMERASE"/>
    <property type="match status" value="1"/>
</dbReference>
<dbReference type="InterPro" id="IPR037523">
    <property type="entry name" value="VOC_core"/>
</dbReference>
<dbReference type="PANTHER" id="PTHR43048:SF3">
    <property type="entry name" value="METHYLMALONYL-COA EPIMERASE, MITOCHONDRIAL"/>
    <property type="match status" value="1"/>
</dbReference>
<dbReference type="GO" id="GO:0004493">
    <property type="term" value="F:methylmalonyl-CoA epimerase activity"/>
    <property type="evidence" value="ECO:0007669"/>
    <property type="project" value="TreeGrafter"/>
</dbReference>
<dbReference type="Proteomes" id="UP000799423">
    <property type="component" value="Unassembled WGS sequence"/>
</dbReference>
<keyword evidence="1" id="KW-0479">Metal-binding</keyword>
<dbReference type="Pfam" id="PF00903">
    <property type="entry name" value="Glyoxalase"/>
    <property type="match status" value="1"/>
</dbReference>
<reference evidence="3" key="1">
    <citation type="submission" date="2020-01" db="EMBL/GenBank/DDBJ databases">
        <authorList>
            <consortium name="DOE Joint Genome Institute"/>
            <person name="Haridas S."/>
            <person name="Albert R."/>
            <person name="Binder M."/>
            <person name="Bloem J."/>
            <person name="Labutti K."/>
            <person name="Salamov A."/>
            <person name="Andreopoulos B."/>
            <person name="Baker S.E."/>
            <person name="Barry K."/>
            <person name="Bills G."/>
            <person name="Bluhm B.H."/>
            <person name="Cannon C."/>
            <person name="Castanera R."/>
            <person name="Culley D.E."/>
            <person name="Daum C."/>
            <person name="Ezra D."/>
            <person name="Gonzalez J.B."/>
            <person name="Henrissat B."/>
            <person name="Kuo A."/>
            <person name="Liang C."/>
            <person name="Lipzen A."/>
            <person name="Lutzoni F."/>
            <person name="Magnuson J."/>
            <person name="Mondo S."/>
            <person name="Nolan M."/>
            <person name="Ohm R."/>
            <person name="Pangilinan J."/>
            <person name="Park H.-J."/>
            <person name="Ramirez L."/>
            <person name="Alfaro M."/>
            <person name="Sun H."/>
            <person name="Tritt A."/>
            <person name="Yoshinaga Y."/>
            <person name="Zwiers L.-H."/>
            <person name="Turgeon B.G."/>
            <person name="Goodwin S.B."/>
            <person name="Spatafora J.W."/>
            <person name="Crous P.W."/>
            <person name="Grigoriev I.V."/>
        </authorList>
    </citation>
    <scope>NUCLEOTIDE SEQUENCE</scope>
    <source>
        <strain evidence="3">IPT5</strain>
    </source>
</reference>
<dbReference type="GO" id="GO:0046491">
    <property type="term" value="P:L-methylmalonyl-CoA metabolic process"/>
    <property type="evidence" value="ECO:0007669"/>
    <property type="project" value="TreeGrafter"/>
</dbReference>
<sequence>MTPTPNIGKSIQSSEAWPGLKERQEDWQARLNIDKSQQIRLVELNHIIYQHADLEREIEFLGDFGFDVVKRTADRIWFGGYGPHPYSYVLQVGSSPRFLGGTFTVESYSDLERAAQREKATRIQKLEDAPGGGFVVTIHDPAGFPINLLWGQESERSPEQKPKIHFNYEKEKYRLGAYQRFKRGPAAVYRLGHFGICYNTFTEVFDFYVRTFNMIPSDIVFVQSGEQKQEDVSAFFHLDRGEFFTDHHTFFMGRSPNQRVHHCSFEVHDFDTQLLGHQWLERKGYKSVWGVGRHLLGSQIFDYWWDTSGFMVEHYADGDLVNNKTPVARIIAADENMQVWGPDRPVEFLA</sequence>
<dbReference type="SUPFAM" id="SSF54593">
    <property type="entry name" value="Glyoxalase/Bleomycin resistance protein/Dihydroxybiphenyl dioxygenase"/>
    <property type="match status" value="1"/>
</dbReference>
<dbReference type="PROSITE" id="PS51819">
    <property type="entry name" value="VOC"/>
    <property type="match status" value="2"/>
</dbReference>
<dbReference type="Gene3D" id="3.10.180.10">
    <property type="entry name" value="2,3-Dihydroxybiphenyl 1,2-Dioxygenase, domain 1"/>
    <property type="match status" value="2"/>
</dbReference>
<dbReference type="AlphaFoldDB" id="A0A6A7B1P6"/>
<dbReference type="OrthoDB" id="3360610at2759"/>
<dbReference type="FunFam" id="3.10.180.10:FF:000034">
    <property type="entry name" value="Glyoxalase/Bleomycin resistance protein/Dihydroxybiphenyl dioxygenase"/>
    <property type="match status" value="1"/>
</dbReference>
<organism evidence="3 4">
    <name type="scientific">Plenodomus tracheiphilus IPT5</name>
    <dbReference type="NCBI Taxonomy" id="1408161"/>
    <lineage>
        <taxon>Eukaryota</taxon>
        <taxon>Fungi</taxon>
        <taxon>Dikarya</taxon>
        <taxon>Ascomycota</taxon>
        <taxon>Pezizomycotina</taxon>
        <taxon>Dothideomycetes</taxon>
        <taxon>Pleosporomycetidae</taxon>
        <taxon>Pleosporales</taxon>
        <taxon>Pleosporineae</taxon>
        <taxon>Leptosphaeriaceae</taxon>
        <taxon>Plenodomus</taxon>
    </lineage>
</organism>
<dbReference type="InterPro" id="IPR051785">
    <property type="entry name" value="MMCE/EMCE_epimerase"/>
</dbReference>
<feature type="domain" description="VOC" evidence="2">
    <location>
        <begin position="43"/>
        <end position="151"/>
    </location>
</feature>
<evidence type="ECO:0000313" key="4">
    <source>
        <dbReference type="Proteomes" id="UP000799423"/>
    </source>
</evidence>
<dbReference type="EMBL" id="MU006317">
    <property type="protein sequence ID" value="KAF2848597.1"/>
    <property type="molecule type" value="Genomic_DNA"/>
</dbReference>
<proteinExistence type="predicted"/>